<dbReference type="EC" id="1.17.4.2" evidence="9"/>
<dbReference type="PROSITE" id="PS51161">
    <property type="entry name" value="ATP_CONE"/>
    <property type="match status" value="1"/>
</dbReference>
<evidence type="ECO:0000259" key="8">
    <source>
        <dbReference type="PROSITE" id="PS51161"/>
    </source>
</evidence>
<dbReference type="PANTHER" id="PTHR21075">
    <property type="entry name" value="ANAEROBIC RIBONUCLEOSIDE-TRIPHOSPHATE REDUCTASE"/>
    <property type="match status" value="1"/>
</dbReference>
<keyword evidence="2 5" id="KW-0556">Organic radical</keyword>
<keyword evidence="1 4" id="KW-0547">Nucleotide-binding</keyword>
<name>A0A4R8W8M1_9MICO</name>
<accession>A0A4R8W8M1</accession>
<organism evidence="9 10">
    <name type="scientific">Cryobacterium adonitolivorans</name>
    <dbReference type="NCBI Taxonomy" id="1259189"/>
    <lineage>
        <taxon>Bacteria</taxon>
        <taxon>Bacillati</taxon>
        <taxon>Actinomycetota</taxon>
        <taxon>Actinomycetes</taxon>
        <taxon>Micrococcales</taxon>
        <taxon>Microbacteriaceae</taxon>
        <taxon>Cryobacterium</taxon>
    </lineage>
</organism>
<dbReference type="Pfam" id="PF13597">
    <property type="entry name" value="NRDD"/>
    <property type="match status" value="1"/>
</dbReference>
<dbReference type="EMBL" id="SOFL01000016">
    <property type="protein sequence ID" value="TFC04096.1"/>
    <property type="molecule type" value="Genomic_DNA"/>
</dbReference>
<evidence type="ECO:0000256" key="3">
    <source>
        <dbReference type="ARBA" id="ARBA00022840"/>
    </source>
</evidence>
<evidence type="ECO:0000256" key="4">
    <source>
        <dbReference type="PROSITE-ProRule" id="PRU00492"/>
    </source>
</evidence>
<dbReference type="PANTHER" id="PTHR21075:SF0">
    <property type="entry name" value="ANAEROBIC RIBONUCLEOSIDE-TRIPHOSPHATE REDUCTASE"/>
    <property type="match status" value="1"/>
</dbReference>
<dbReference type="GO" id="GO:0008998">
    <property type="term" value="F:ribonucleoside-triphosphate reductase (thioredoxin) activity"/>
    <property type="evidence" value="ECO:0007669"/>
    <property type="project" value="UniProtKB-EC"/>
</dbReference>
<dbReference type="Pfam" id="PF03477">
    <property type="entry name" value="ATP-cone"/>
    <property type="match status" value="1"/>
</dbReference>
<evidence type="ECO:0000313" key="10">
    <source>
        <dbReference type="Proteomes" id="UP000297907"/>
    </source>
</evidence>
<evidence type="ECO:0000256" key="2">
    <source>
        <dbReference type="ARBA" id="ARBA00022818"/>
    </source>
</evidence>
<dbReference type="PROSITE" id="PS00850">
    <property type="entry name" value="GLY_RADICAL_1"/>
    <property type="match status" value="1"/>
</dbReference>
<feature type="domain" description="ATP-cone" evidence="8">
    <location>
        <begin position="78"/>
        <end position="173"/>
    </location>
</feature>
<keyword evidence="10" id="KW-1185">Reference proteome</keyword>
<protein>
    <submittedName>
        <fullName evidence="9">Anaerobic ribonucleoside-triphosphate reductase</fullName>
        <ecNumber evidence="9">1.17.4.2</ecNumber>
    </submittedName>
</protein>
<evidence type="ECO:0000313" key="9">
    <source>
        <dbReference type="EMBL" id="TFC04096.1"/>
    </source>
</evidence>
<feature type="modified residue" description="Glycine radical" evidence="5">
    <location>
        <position position="761"/>
    </location>
</feature>
<dbReference type="GO" id="GO:0009265">
    <property type="term" value="P:2'-deoxyribonucleotide biosynthetic process"/>
    <property type="evidence" value="ECO:0007669"/>
    <property type="project" value="TreeGrafter"/>
</dbReference>
<dbReference type="Proteomes" id="UP000297907">
    <property type="component" value="Unassembled WGS sequence"/>
</dbReference>
<dbReference type="CDD" id="cd01675">
    <property type="entry name" value="RNR_III"/>
    <property type="match status" value="1"/>
</dbReference>
<dbReference type="GO" id="GO:0005524">
    <property type="term" value="F:ATP binding"/>
    <property type="evidence" value="ECO:0007669"/>
    <property type="project" value="UniProtKB-UniRule"/>
</dbReference>
<dbReference type="GO" id="GO:0004748">
    <property type="term" value="F:ribonucleoside-diphosphate reductase activity, thioredoxin disulfide as acceptor"/>
    <property type="evidence" value="ECO:0007669"/>
    <property type="project" value="TreeGrafter"/>
</dbReference>
<dbReference type="Gene3D" id="3.20.70.20">
    <property type="match status" value="1"/>
</dbReference>
<dbReference type="OrthoDB" id="9804622at2"/>
<proteinExistence type="predicted"/>
<reference evidence="9 10" key="1">
    <citation type="submission" date="2019-03" db="EMBL/GenBank/DDBJ databases">
        <title>Genomics of glacier-inhabiting Cryobacterium strains.</title>
        <authorList>
            <person name="Liu Q."/>
            <person name="Xin Y.-H."/>
        </authorList>
    </citation>
    <scope>NUCLEOTIDE SEQUENCE [LARGE SCALE GENOMIC DNA]</scope>
    <source>
        <strain evidence="9 10">RHLS22-1</strain>
    </source>
</reference>
<dbReference type="InterPro" id="IPR001150">
    <property type="entry name" value="Gly_radical"/>
</dbReference>
<evidence type="ECO:0000256" key="1">
    <source>
        <dbReference type="ARBA" id="ARBA00022741"/>
    </source>
</evidence>
<dbReference type="GO" id="GO:0006260">
    <property type="term" value="P:DNA replication"/>
    <property type="evidence" value="ECO:0007669"/>
    <property type="project" value="InterPro"/>
</dbReference>
<evidence type="ECO:0000256" key="6">
    <source>
        <dbReference type="SAM" id="MobiDB-lite"/>
    </source>
</evidence>
<feature type="region of interest" description="Disordered" evidence="6">
    <location>
        <begin position="47"/>
        <end position="70"/>
    </location>
</feature>
<dbReference type="NCBIfam" id="NF006732">
    <property type="entry name" value="PRK09263.1"/>
    <property type="match status" value="1"/>
</dbReference>
<feature type="domain" description="Glycine radical" evidence="7">
    <location>
        <begin position="663"/>
        <end position="788"/>
    </location>
</feature>
<gene>
    <name evidence="9" type="primary">nrdD</name>
    <name evidence="9" type="ORF">E3O42_05720</name>
</gene>
<feature type="compositionally biased region" description="Polar residues" evidence="6">
    <location>
        <begin position="50"/>
        <end position="70"/>
    </location>
</feature>
<dbReference type="InterPro" id="IPR019777">
    <property type="entry name" value="Form_AcTrfase_GR_CS"/>
</dbReference>
<dbReference type="InterPro" id="IPR005144">
    <property type="entry name" value="ATP-cone_dom"/>
</dbReference>
<dbReference type="NCBIfam" id="TIGR02487">
    <property type="entry name" value="NrdD"/>
    <property type="match status" value="1"/>
</dbReference>
<keyword evidence="9" id="KW-0560">Oxidoreductase</keyword>
<evidence type="ECO:0000256" key="5">
    <source>
        <dbReference type="PROSITE-ProRule" id="PRU00493"/>
    </source>
</evidence>
<dbReference type="SUPFAM" id="SSF51998">
    <property type="entry name" value="PFL-like glycyl radical enzymes"/>
    <property type="match status" value="1"/>
</dbReference>
<evidence type="ECO:0000259" key="7">
    <source>
        <dbReference type="PROSITE" id="PS51149"/>
    </source>
</evidence>
<dbReference type="InterPro" id="IPR012833">
    <property type="entry name" value="NrdD"/>
</dbReference>
<dbReference type="PROSITE" id="PS51149">
    <property type="entry name" value="GLY_RADICAL_2"/>
    <property type="match status" value="1"/>
</dbReference>
<comment type="caution">
    <text evidence="9">The sequence shown here is derived from an EMBL/GenBank/DDBJ whole genome shotgun (WGS) entry which is preliminary data.</text>
</comment>
<dbReference type="GO" id="GO:0031250">
    <property type="term" value="C:anaerobic ribonucleoside-triphosphate reductase complex"/>
    <property type="evidence" value="ECO:0007669"/>
    <property type="project" value="TreeGrafter"/>
</dbReference>
<keyword evidence="3 4" id="KW-0067">ATP-binding</keyword>
<dbReference type="AlphaFoldDB" id="A0A4R8W8M1"/>
<sequence length="796" mass="88687">MCSRSRGGIGWRVSGPLRDPTTTCSGARDQGHPNVVISPSWSPYAEGVNPSISAPAQTPATRDGNVDQSAPTPALHAIKVVKRDGRRVDFDDTKVYEALVKAAVEIRREMTPLVHRAIVDIVAAVNREIAGRFNTDIKIYEVQNIVEHALLESHEYDLAEKYIGYRTQRDFARSKSTDINHSIINLLSRDSTVVNENANKDSDVFNTQRDLTAGAVGKAIGHKMLPPHVSNAHQKGDIHFHDLDYSPYAPMTNCCLIDFAGMLSRGFRIGNADVEPPRSIQTATAQISQIIANVASSQYGGCSANRTDELLAPYARANFAKHLADAQRWIGDETQHRAYAEEKTRKDIYDAMQSLEYEINTLFTSNGQTPFVSLGFGLGTDWFEREIQRAILQIRIDGLGSERRTAIFPKLIFTLKRDLNLAEGDPNYDIKQLALECSTKRMYPDVLSYDKLIEITGSFKVPMGCRSFLQGWTDADGNDVSEGRMNLGVVTVNLPRIALEAAGDQAKFWSLLEERLLITRDALVYRIERCKQATPANAPILYVYGAFGQQLARTDSVDTLFKDGRSTVSLGYIGLYEVAAAFFGGAWEGNAEAKLFTLDILKALDAHTKAWSREYGYQFSVYSTPSESLTDRFSRLDKVKFGSVENITDKDYYTNSFHYDVRKNPTPFEKLDFEKDYPVFSSGGFIHYCEYPVLQQNPKALEAVWDYAYDRVGYLGTNTPIDRCYKCDFSGDFTPTDRGFQCPDCGNNDPASCDVVKRTCGYLGNPQARPMVHGRHQEIVSRVKHMAGATGSSGSL</sequence>